<dbReference type="EMBL" id="RJKL01000001">
    <property type="protein sequence ID" value="ROP34464.1"/>
    <property type="molecule type" value="Genomic_DNA"/>
</dbReference>
<dbReference type="InterPro" id="IPR018750">
    <property type="entry name" value="DUF2306_membrane"/>
</dbReference>
<name>A0A3N1GW91_9ACTN</name>
<proteinExistence type="predicted"/>
<keyword evidence="1" id="KW-0472">Membrane</keyword>
<dbReference type="AlphaFoldDB" id="A0A3N1GW91"/>
<evidence type="ECO:0000256" key="1">
    <source>
        <dbReference type="SAM" id="Phobius"/>
    </source>
</evidence>
<feature type="transmembrane region" description="Helical" evidence="1">
    <location>
        <begin position="61"/>
        <end position="84"/>
    </location>
</feature>
<dbReference type="Proteomes" id="UP000271683">
    <property type="component" value="Unassembled WGS sequence"/>
</dbReference>
<sequence>MSPLIAAHAFGASLALLLGAYNLRRAVKGDSLHRRAGMVWTCAMYWTVLSSFAIRELRPGHLSWIHGLSVFTFVTLSVGLWAGYTGHGRVHGRMMAGSYFGLVGAFIGAVAVPQRAVPQMVLHQPLILVAAVAVCLVVAVAIVRWARTGPRRRRTMPRQKSRVEAVIHATATNSAGNQP</sequence>
<feature type="transmembrane region" description="Helical" evidence="1">
    <location>
        <begin position="96"/>
        <end position="114"/>
    </location>
</feature>
<feature type="transmembrane region" description="Helical" evidence="1">
    <location>
        <begin position="126"/>
        <end position="146"/>
    </location>
</feature>
<evidence type="ECO:0000313" key="3">
    <source>
        <dbReference type="Proteomes" id="UP000271683"/>
    </source>
</evidence>
<evidence type="ECO:0000313" key="2">
    <source>
        <dbReference type="EMBL" id="ROP34464.1"/>
    </source>
</evidence>
<dbReference type="RefSeq" id="WP_071807098.1">
    <property type="nucleotide sequence ID" value="NZ_RJKL01000001.1"/>
</dbReference>
<feature type="transmembrane region" description="Helical" evidence="1">
    <location>
        <begin position="6"/>
        <end position="24"/>
    </location>
</feature>
<keyword evidence="1" id="KW-1133">Transmembrane helix</keyword>
<dbReference type="OrthoDB" id="3749011at2"/>
<feature type="transmembrane region" description="Helical" evidence="1">
    <location>
        <begin position="36"/>
        <end position="55"/>
    </location>
</feature>
<keyword evidence="1" id="KW-0812">Transmembrane</keyword>
<organism evidence="2 3">
    <name type="scientific">Couchioplanes caeruleus</name>
    <dbReference type="NCBI Taxonomy" id="56438"/>
    <lineage>
        <taxon>Bacteria</taxon>
        <taxon>Bacillati</taxon>
        <taxon>Actinomycetota</taxon>
        <taxon>Actinomycetes</taxon>
        <taxon>Micromonosporales</taxon>
        <taxon>Micromonosporaceae</taxon>
        <taxon>Couchioplanes</taxon>
    </lineage>
</organism>
<gene>
    <name evidence="2" type="ORF">EDD30_7554</name>
</gene>
<dbReference type="Pfam" id="PF10067">
    <property type="entry name" value="DUF2306"/>
    <property type="match status" value="1"/>
</dbReference>
<accession>A0A3N1GW91</accession>
<protein>
    <submittedName>
        <fullName evidence="2">Putative membrane protein</fullName>
    </submittedName>
</protein>
<reference evidence="2 3" key="1">
    <citation type="submission" date="2018-11" db="EMBL/GenBank/DDBJ databases">
        <title>Sequencing the genomes of 1000 actinobacteria strains.</title>
        <authorList>
            <person name="Klenk H.-P."/>
        </authorList>
    </citation>
    <scope>NUCLEOTIDE SEQUENCE [LARGE SCALE GENOMIC DNA]</scope>
    <source>
        <strain evidence="2 3">DSM 43634</strain>
    </source>
</reference>
<comment type="caution">
    <text evidence="2">The sequence shown here is derived from an EMBL/GenBank/DDBJ whole genome shotgun (WGS) entry which is preliminary data.</text>
</comment>